<dbReference type="InterPro" id="IPR014014">
    <property type="entry name" value="RNA_helicase_DEAD_Q_motif"/>
</dbReference>
<dbReference type="EC" id="3.6.4.13" evidence="1"/>
<reference evidence="16" key="1">
    <citation type="submission" date="2005-08" db="EMBL/GenBank/DDBJ databases">
        <title>Complete sequence of Dechloromonas aromatica RCB.</title>
        <authorList>
            <person name="Salinero K.K."/>
            <person name="Copeland A."/>
            <person name="Lucas S."/>
            <person name="Lapidus A."/>
            <person name="Barry K."/>
            <person name="Detter J.C."/>
            <person name="Glavina T."/>
            <person name="Hammon N."/>
            <person name="Israni S."/>
            <person name="Pitluck S."/>
            <person name="Di Bartolo G."/>
            <person name="Trong S."/>
            <person name="Schmutz J."/>
            <person name="Larimer F."/>
            <person name="Land M."/>
            <person name="Ivanova N."/>
            <person name="Richardson P."/>
        </authorList>
    </citation>
    <scope>NUCLEOTIDE SEQUENCE</scope>
    <source>
        <strain evidence="16">RCB</strain>
    </source>
</reference>
<feature type="domain" description="DEAD-box RNA helicase Q" evidence="15">
    <location>
        <begin position="23"/>
        <end position="51"/>
    </location>
</feature>
<dbReference type="EMBL" id="CP000089">
    <property type="protein sequence ID" value="AAZ48040.1"/>
    <property type="molecule type" value="Genomic_DNA"/>
</dbReference>
<dbReference type="STRING" id="159087.Daro_3310"/>
<dbReference type="eggNOG" id="COG0513">
    <property type="taxonomic scope" value="Bacteria"/>
</dbReference>
<keyword evidence="6 11" id="KW-0067">ATP-binding</keyword>
<dbReference type="Pfam" id="PF00270">
    <property type="entry name" value="DEAD"/>
    <property type="match status" value="1"/>
</dbReference>
<keyword evidence="3 11" id="KW-0547">Nucleotide-binding</keyword>
<proteinExistence type="inferred from homology"/>
<evidence type="ECO:0000256" key="10">
    <source>
        <dbReference type="PROSITE-ProRule" id="PRU00552"/>
    </source>
</evidence>
<keyword evidence="5 11" id="KW-0347">Helicase</keyword>
<evidence type="ECO:0000256" key="7">
    <source>
        <dbReference type="ARBA" id="ARBA00038437"/>
    </source>
</evidence>
<dbReference type="Gene3D" id="3.40.50.300">
    <property type="entry name" value="P-loop containing nucleotide triphosphate hydrolases"/>
    <property type="match status" value="2"/>
</dbReference>
<dbReference type="InterPro" id="IPR000629">
    <property type="entry name" value="RNA-helicase_DEAD-box_CS"/>
</dbReference>
<dbReference type="HOGENOM" id="CLU_003041_1_3_4"/>
<dbReference type="CDD" id="cd00268">
    <property type="entry name" value="DEADc"/>
    <property type="match status" value="1"/>
</dbReference>
<dbReference type="GO" id="GO:0042255">
    <property type="term" value="P:ribosome assembly"/>
    <property type="evidence" value="ECO:0007669"/>
    <property type="project" value="UniProtKB-ARBA"/>
</dbReference>
<dbReference type="Pfam" id="PF00271">
    <property type="entry name" value="Helicase_C"/>
    <property type="match status" value="1"/>
</dbReference>
<dbReference type="InterPro" id="IPR044742">
    <property type="entry name" value="DEAD/DEAH_RhlB"/>
</dbReference>
<feature type="domain" description="Helicase ATP-binding" evidence="13">
    <location>
        <begin position="54"/>
        <end position="232"/>
    </location>
</feature>
<evidence type="ECO:0000256" key="3">
    <source>
        <dbReference type="ARBA" id="ARBA00022741"/>
    </source>
</evidence>
<keyword evidence="2" id="KW-0963">Cytoplasm</keyword>
<feature type="short sequence motif" description="Q motif" evidence="10">
    <location>
        <begin position="23"/>
        <end position="51"/>
    </location>
</feature>
<dbReference type="SUPFAM" id="SSF52540">
    <property type="entry name" value="P-loop containing nucleoside triphosphate hydrolases"/>
    <property type="match status" value="1"/>
</dbReference>
<evidence type="ECO:0000313" key="16">
    <source>
        <dbReference type="EMBL" id="AAZ48040.1"/>
    </source>
</evidence>
<evidence type="ECO:0000259" key="14">
    <source>
        <dbReference type="PROSITE" id="PS51194"/>
    </source>
</evidence>
<dbReference type="GO" id="GO:0016787">
    <property type="term" value="F:hydrolase activity"/>
    <property type="evidence" value="ECO:0007669"/>
    <property type="project" value="UniProtKB-KW"/>
</dbReference>
<dbReference type="InterPro" id="IPR027417">
    <property type="entry name" value="P-loop_NTPase"/>
</dbReference>
<evidence type="ECO:0000256" key="8">
    <source>
        <dbReference type="ARBA" id="ARBA00047984"/>
    </source>
</evidence>
<dbReference type="GO" id="GO:0003676">
    <property type="term" value="F:nucleic acid binding"/>
    <property type="evidence" value="ECO:0007669"/>
    <property type="project" value="InterPro"/>
</dbReference>
<dbReference type="GO" id="GO:0005524">
    <property type="term" value="F:ATP binding"/>
    <property type="evidence" value="ECO:0007669"/>
    <property type="project" value="UniProtKB-KW"/>
</dbReference>
<dbReference type="PROSITE" id="PS51195">
    <property type="entry name" value="Q_MOTIF"/>
    <property type="match status" value="1"/>
</dbReference>
<evidence type="ECO:0000256" key="4">
    <source>
        <dbReference type="ARBA" id="ARBA00022801"/>
    </source>
</evidence>
<dbReference type="FunFam" id="3.40.50.300:FF:000108">
    <property type="entry name" value="ATP-dependent RNA helicase RhlE"/>
    <property type="match status" value="1"/>
</dbReference>
<evidence type="ECO:0000256" key="5">
    <source>
        <dbReference type="ARBA" id="ARBA00022806"/>
    </source>
</evidence>
<evidence type="ECO:0000256" key="12">
    <source>
        <dbReference type="SAM" id="MobiDB-lite"/>
    </source>
</evidence>
<keyword evidence="4 11" id="KW-0378">Hydrolase</keyword>
<dbReference type="SMART" id="SM00490">
    <property type="entry name" value="HELICc"/>
    <property type="match status" value="1"/>
</dbReference>
<dbReference type="CDD" id="cd18787">
    <property type="entry name" value="SF2_C_DEAD"/>
    <property type="match status" value="1"/>
</dbReference>
<evidence type="ECO:0000256" key="2">
    <source>
        <dbReference type="ARBA" id="ARBA00022490"/>
    </source>
</evidence>
<dbReference type="SMART" id="SM00487">
    <property type="entry name" value="DEXDc"/>
    <property type="match status" value="1"/>
</dbReference>
<evidence type="ECO:0000259" key="15">
    <source>
        <dbReference type="PROSITE" id="PS51195"/>
    </source>
</evidence>
<name>Q47AU1_DECAR</name>
<dbReference type="AlphaFoldDB" id="Q47AU1"/>
<evidence type="ECO:0000256" key="1">
    <source>
        <dbReference type="ARBA" id="ARBA00012552"/>
    </source>
</evidence>
<dbReference type="InterPro" id="IPR014001">
    <property type="entry name" value="Helicase_ATP-bd"/>
</dbReference>
<dbReference type="PANTHER" id="PTHR47959:SF13">
    <property type="entry name" value="ATP-DEPENDENT RNA HELICASE RHLE"/>
    <property type="match status" value="1"/>
</dbReference>
<dbReference type="PROSITE" id="PS51194">
    <property type="entry name" value="HELICASE_CTER"/>
    <property type="match status" value="1"/>
</dbReference>
<feature type="region of interest" description="Disordered" evidence="12">
    <location>
        <begin position="402"/>
        <end position="507"/>
    </location>
</feature>
<feature type="compositionally biased region" description="Basic and acidic residues" evidence="12">
    <location>
        <begin position="467"/>
        <end position="478"/>
    </location>
</feature>
<organism evidence="16">
    <name type="scientific">Dechloromonas aromatica (strain RCB)</name>
    <dbReference type="NCBI Taxonomy" id="159087"/>
    <lineage>
        <taxon>Bacteria</taxon>
        <taxon>Pseudomonadati</taxon>
        <taxon>Pseudomonadota</taxon>
        <taxon>Betaproteobacteria</taxon>
        <taxon>Rhodocyclales</taxon>
        <taxon>Azonexaceae</taxon>
        <taxon>Dechloromonas</taxon>
    </lineage>
</organism>
<dbReference type="InterPro" id="IPR001650">
    <property type="entry name" value="Helicase_C-like"/>
</dbReference>
<feature type="domain" description="Helicase C-terminal" evidence="14">
    <location>
        <begin position="259"/>
        <end position="403"/>
    </location>
</feature>
<dbReference type="PANTHER" id="PTHR47959">
    <property type="entry name" value="ATP-DEPENDENT RNA HELICASE RHLE-RELATED"/>
    <property type="match status" value="1"/>
</dbReference>
<dbReference type="InterPro" id="IPR050079">
    <property type="entry name" value="DEAD_box_RNA_helicase"/>
</dbReference>
<dbReference type="PROSITE" id="PS00039">
    <property type="entry name" value="DEAD_ATP_HELICASE"/>
    <property type="match status" value="1"/>
</dbReference>
<dbReference type="KEGG" id="dar:Daro_3310"/>
<dbReference type="GO" id="GO:0005829">
    <property type="term" value="C:cytosol"/>
    <property type="evidence" value="ECO:0007669"/>
    <property type="project" value="TreeGrafter"/>
</dbReference>
<comment type="catalytic activity">
    <reaction evidence="8">
        <text>ATP + H2O = ADP + phosphate + H(+)</text>
        <dbReference type="Rhea" id="RHEA:13065"/>
        <dbReference type="ChEBI" id="CHEBI:15377"/>
        <dbReference type="ChEBI" id="CHEBI:15378"/>
        <dbReference type="ChEBI" id="CHEBI:30616"/>
        <dbReference type="ChEBI" id="CHEBI:43474"/>
        <dbReference type="ChEBI" id="CHEBI:456216"/>
        <dbReference type="EC" id="3.6.4.13"/>
    </reaction>
</comment>
<evidence type="ECO:0000256" key="11">
    <source>
        <dbReference type="RuleBase" id="RU000492"/>
    </source>
</evidence>
<evidence type="ECO:0000259" key="13">
    <source>
        <dbReference type="PROSITE" id="PS51192"/>
    </source>
</evidence>
<sequence length="507" mass="55633">MSEINTLAGENAIIIAADAVPEITFADLGLAPELLRAVLDEGYTKPTPIQAQAIPLVISGKDIMGGAQTGTGKTAAFTLPILQRILPFASSSPSPAKHPVRALILAPTRELAMQVFESVKTYSKHTPIRAMCAYGGVDIRPQIAELKKGVEILVATPGRLLDHVENKSVSFNSVQALVLDEADRMLDMGFVPDVTRILNMLPAQRQSLLFSATFSEEIKKLADTMLKSPILIEVARRNQVSDTITHRVHPVSEYGKRGLLTKLLKSGEIRQCIVFCRTKQGCSRLTRELQRAGIKADAIHGDKSQLERIKALEAFKGGETDALIATDVAARGLDVDDLPYVINYELPHTPEDYVHRIGRTGRAGKKGNAISLVSAHEVCYLVDIEKLIKRPIEQVEVAGFEPEPEYEYPPGNKRKRSAAPPAKAPVAHRPERPERSERSERPDRGDRDRRPPRRNPMIAADGFDFSKPYEDNSPRGEVPDSPQAPSKVDPHKPKRVVAALLGGLGRK</sequence>
<dbReference type="PROSITE" id="PS51192">
    <property type="entry name" value="HELICASE_ATP_BIND_1"/>
    <property type="match status" value="1"/>
</dbReference>
<feature type="compositionally biased region" description="Low complexity" evidence="12">
    <location>
        <begin position="418"/>
        <end position="427"/>
    </location>
</feature>
<accession>Q47AU1</accession>
<dbReference type="GO" id="GO:0003724">
    <property type="term" value="F:RNA helicase activity"/>
    <property type="evidence" value="ECO:0007669"/>
    <property type="project" value="UniProtKB-EC"/>
</dbReference>
<evidence type="ECO:0000256" key="9">
    <source>
        <dbReference type="ARBA" id="ARBA00074363"/>
    </source>
</evidence>
<protein>
    <recommendedName>
        <fullName evidence="9">DEAD-box ATP-dependent RNA helicase RhpA</fullName>
        <ecNumber evidence="1">3.6.4.13</ecNumber>
    </recommendedName>
</protein>
<gene>
    <name evidence="16" type="ordered locus">Daro_3310</name>
</gene>
<evidence type="ECO:0000256" key="6">
    <source>
        <dbReference type="ARBA" id="ARBA00022840"/>
    </source>
</evidence>
<dbReference type="InterPro" id="IPR011545">
    <property type="entry name" value="DEAD/DEAH_box_helicase_dom"/>
</dbReference>
<comment type="similarity">
    <text evidence="7 11">Belongs to the DEAD box helicase family.</text>
</comment>
<dbReference type="GO" id="GO:0009266">
    <property type="term" value="P:response to temperature stimulus"/>
    <property type="evidence" value="ECO:0007669"/>
    <property type="project" value="UniProtKB-ARBA"/>
</dbReference>
<feature type="compositionally biased region" description="Basic and acidic residues" evidence="12">
    <location>
        <begin position="428"/>
        <end position="449"/>
    </location>
</feature>